<dbReference type="EMBL" id="BMLQ01000006">
    <property type="protein sequence ID" value="GGO46839.1"/>
    <property type="molecule type" value="Genomic_DNA"/>
</dbReference>
<protein>
    <submittedName>
        <fullName evidence="1">Uncharacterized protein</fullName>
    </submittedName>
</protein>
<gene>
    <name evidence="1" type="ORF">GCM10010977_22750</name>
</gene>
<evidence type="ECO:0000313" key="2">
    <source>
        <dbReference type="Proteomes" id="UP000642509"/>
    </source>
</evidence>
<organism evidence="1 2">
    <name type="scientific">Citricoccus zhacaiensis</name>
    <dbReference type="NCBI Taxonomy" id="489142"/>
    <lineage>
        <taxon>Bacteria</taxon>
        <taxon>Bacillati</taxon>
        <taxon>Actinomycetota</taxon>
        <taxon>Actinomycetes</taxon>
        <taxon>Micrococcales</taxon>
        <taxon>Micrococcaceae</taxon>
        <taxon>Citricoccus</taxon>
    </lineage>
</organism>
<evidence type="ECO:0000313" key="1">
    <source>
        <dbReference type="EMBL" id="GGO46839.1"/>
    </source>
</evidence>
<reference evidence="2" key="1">
    <citation type="journal article" date="2019" name="Int. J. Syst. Evol. Microbiol.">
        <title>The Global Catalogue of Microorganisms (GCM) 10K type strain sequencing project: providing services to taxonomists for standard genome sequencing and annotation.</title>
        <authorList>
            <consortium name="The Broad Institute Genomics Platform"/>
            <consortium name="The Broad Institute Genome Sequencing Center for Infectious Disease"/>
            <person name="Wu L."/>
            <person name="Ma J."/>
        </authorList>
    </citation>
    <scope>NUCLEOTIDE SEQUENCE [LARGE SCALE GENOMIC DNA]</scope>
    <source>
        <strain evidence="2">CGMCC 1.7064</strain>
    </source>
</reference>
<name>A0ABQ2M4P7_9MICC</name>
<dbReference type="Proteomes" id="UP000642509">
    <property type="component" value="Unassembled WGS sequence"/>
</dbReference>
<sequence length="76" mass="8032">MLASSCGAPVPLGPVRWDRGDRYLKGTAYTYGTIILALLSVGASEEGRFSLIAYPGVLPLPPVPGSARDRHPVRPA</sequence>
<comment type="caution">
    <text evidence="1">The sequence shown here is derived from an EMBL/GenBank/DDBJ whole genome shotgun (WGS) entry which is preliminary data.</text>
</comment>
<keyword evidence="2" id="KW-1185">Reference proteome</keyword>
<proteinExistence type="predicted"/>
<accession>A0ABQ2M4P7</accession>